<proteinExistence type="predicted"/>
<organism evidence="1 2">
    <name type="scientific">Candidatus Uhrbacteria bacterium GW2011_GWF2_44_350</name>
    <dbReference type="NCBI Taxonomy" id="1619000"/>
    <lineage>
        <taxon>Bacteria</taxon>
        <taxon>Candidatus Uhriibacteriota</taxon>
    </lineage>
</organism>
<accession>A0A0G1J8R8</accession>
<reference evidence="1 2" key="1">
    <citation type="journal article" date="2015" name="Nature">
        <title>rRNA introns, odd ribosomes, and small enigmatic genomes across a large radiation of phyla.</title>
        <authorList>
            <person name="Brown C.T."/>
            <person name="Hug L.A."/>
            <person name="Thomas B.C."/>
            <person name="Sharon I."/>
            <person name="Castelle C.J."/>
            <person name="Singh A."/>
            <person name="Wilkins M.J."/>
            <person name="Williams K.H."/>
            <person name="Banfield J.F."/>
        </authorList>
    </citation>
    <scope>NUCLEOTIDE SEQUENCE [LARGE SCALE GENOMIC DNA]</scope>
</reference>
<protein>
    <recommendedName>
        <fullName evidence="3">Trigger factor</fullName>
    </recommendedName>
</protein>
<evidence type="ECO:0000313" key="2">
    <source>
        <dbReference type="Proteomes" id="UP000034154"/>
    </source>
</evidence>
<dbReference type="Proteomes" id="UP000034154">
    <property type="component" value="Unassembled WGS sequence"/>
</dbReference>
<dbReference type="EMBL" id="LCJB01000089">
    <property type="protein sequence ID" value="KKT68036.1"/>
    <property type="molecule type" value="Genomic_DNA"/>
</dbReference>
<gene>
    <name evidence="1" type="ORF">UW63_C0089G0007</name>
</gene>
<evidence type="ECO:0008006" key="3">
    <source>
        <dbReference type="Google" id="ProtNLM"/>
    </source>
</evidence>
<evidence type="ECO:0000313" key="1">
    <source>
        <dbReference type="EMBL" id="KKT68036.1"/>
    </source>
</evidence>
<comment type="caution">
    <text evidence="1">The sequence shown here is derived from an EMBL/GenBank/DDBJ whole genome shotgun (WGS) entry which is preliminary data.</text>
</comment>
<dbReference type="InterPro" id="IPR014825">
    <property type="entry name" value="DNA_alkylation"/>
</dbReference>
<sequence>MNNFEILKKLRVELKAGIDRKIKKDNQRFFKEKILCYGVRTPLVRRLSKKYFQEILRGTLEK</sequence>
<dbReference type="Pfam" id="PF08713">
    <property type="entry name" value="DNA_alkylation"/>
    <property type="match status" value="1"/>
</dbReference>
<name>A0A0G1J8R8_9BACT</name>
<dbReference type="Gene3D" id="1.25.10.90">
    <property type="match status" value="1"/>
</dbReference>
<dbReference type="AlphaFoldDB" id="A0A0G1J8R8"/>